<dbReference type="InterPro" id="IPR011322">
    <property type="entry name" value="N-reg_PII-like_a/b"/>
</dbReference>
<evidence type="ECO:0000256" key="17">
    <source>
        <dbReference type="ARBA" id="ARBA00024861"/>
    </source>
</evidence>
<dbReference type="AlphaFoldDB" id="A0A0C1L0C8"/>
<evidence type="ECO:0000256" key="15">
    <source>
        <dbReference type="ARBA" id="ARBA00022842"/>
    </source>
</evidence>
<comment type="activity regulation">
    <text evidence="18">Feedback inhibited by histidine.</text>
</comment>
<dbReference type="PANTHER" id="PTHR21403">
    <property type="entry name" value="ATP PHOSPHORIBOSYLTRANSFERASE ATP-PRTASE"/>
    <property type="match status" value="1"/>
</dbReference>
<name>A0A0C1L0C8_9BACT</name>
<dbReference type="GO" id="GO:0005524">
    <property type="term" value="F:ATP binding"/>
    <property type="evidence" value="ECO:0007669"/>
    <property type="project" value="UniProtKB-KW"/>
</dbReference>
<feature type="domain" description="Histidine biosynthesis HisG C-terminal" evidence="20">
    <location>
        <begin position="211"/>
        <end position="283"/>
    </location>
</feature>
<comment type="subcellular location">
    <subcellularLocation>
        <location evidence="3 18">Cytoplasm</location>
    </subcellularLocation>
</comment>
<dbReference type="Gene3D" id="3.40.190.10">
    <property type="entry name" value="Periplasmic binding protein-like II"/>
    <property type="match status" value="2"/>
</dbReference>
<dbReference type="Proteomes" id="UP000031408">
    <property type="component" value="Unassembled WGS sequence"/>
</dbReference>
<evidence type="ECO:0000256" key="12">
    <source>
        <dbReference type="ARBA" id="ARBA00022723"/>
    </source>
</evidence>
<evidence type="ECO:0000256" key="5">
    <source>
        <dbReference type="ARBA" id="ARBA00007955"/>
    </source>
</evidence>
<dbReference type="HAMAP" id="MF_00079">
    <property type="entry name" value="HisG_Long"/>
    <property type="match status" value="1"/>
</dbReference>
<dbReference type="PROSITE" id="PS01316">
    <property type="entry name" value="ATP_P_PHORIBOSYLTR"/>
    <property type="match status" value="1"/>
</dbReference>
<evidence type="ECO:0000256" key="7">
    <source>
        <dbReference type="ARBA" id="ARBA00020998"/>
    </source>
</evidence>
<proteinExistence type="inferred from homology"/>
<dbReference type="SUPFAM" id="SSF53850">
    <property type="entry name" value="Periplasmic binding protein-like II"/>
    <property type="match status" value="1"/>
</dbReference>
<evidence type="ECO:0000256" key="14">
    <source>
        <dbReference type="ARBA" id="ARBA00022840"/>
    </source>
</evidence>
<comment type="catalytic activity">
    <reaction evidence="1 18">
        <text>1-(5-phospho-beta-D-ribosyl)-ATP + diphosphate = 5-phospho-alpha-D-ribose 1-diphosphate + ATP</text>
        <dbReference type="Rhea" id="RHEA:18473"/>
        <dbReference type="ChEBI" id="CHEBI:30616"/>
        <dbReference type="ChEBI" id="CHEBI:33019"/>
        <dbReference type="ChEBI" id="CHEBI:58017"/>
        <dbReference type="ChEBI" id="CHEBI:73183"/>
        <dbReference type="EC" id="2.4.2.17"/>
    </reaction>
</comment>
<accession>A0A0C1L0C8</accession>
<evidence type="ECO:0000256" key="2">
    <source>
        <dbReference type="ARBA" id="ARBA00001946"/>
    </source>
</evidence>
<evidence type="ECO:0000313" key="21">
    <source>
        <dbReference type="EMBL" id="KIC93432.1"/>
    </source>
</evidence>
<keyword evidence="14 18" id="KW-0067">ATP-binding</keyword>
<dbReference type="PANTHER" id="PTHR21403:SF8">
    <property type="entry name" value="ATP PHOSPHORIBOSYLTRANSFERASE"/>
    <property type="match status" value="1"/>
</dbReference>
<comment type="cofactor">
    <cofactor evidence="2 18">
        <name>Mg(2+)</name>
        <dbReference type="ChEBI" id="CHEBI:18420"/>
    </cofactor>
</comment>
<dbReference type="STRING" id="1349421.OI18_16800"/>
<dbReference type="EC" id="2.4.2.17" evidence="6 18"/>
<evidence type="ECO:0000256" key="18">
    <source>
        <dbReference type="HAMAP-Rule" id="MF_00079"/>
    </source>
</evidence>
<dbReference type="UniPathway" id="UPA00031">
    <property type="reaction ID" value="UER00006"/>
</dbReference>
<dbReference type="NCBIfam" id="TIGR00070">
    <property type="entry name" value="hisG"/>
    <property type="match status" value="1"/>
</dbReference>
<dbReference type="SUPFAM" id="SSF54913">
    <property type="entry name" value="GlnB-like"/>
    <property type="match status" value="1"/>
</dbReference>
<keyword evidence="8 18" id="KW-0963">Cytoplasm</keyword>
<comment type="similarity">
    <text evidence="5 18">Belongs to the ATP phosphoribosyltransferase family. Long subfamily.</text>
</comment>
<dbReference type="InterPro" id="IPR001348">
    <property type="entry name" value="ATP_PRibTrfase_HisG"/>
</dbReference>
<evidence type="ECO:0000256" key="6">
    <source>
        <dbReference type="ARBA" id="ARBA00011946"/>
    </source>
</evidence>
<keyword evidence="12 18" id="KW-0479">Metal-binding</keyword>
<evidence type="ECO:0000259" key="19">
    <source>
        <dbReference type="Pfam" id="PF01634"/>
    </source>
</evidence>
<feature type="domain" description="ATP phosphoribosyltransferase catalytic" evidence="19">
    <location>
        <begin position="52"/>
        <end position="206"/>
    </location>
</feature>
<dbReference type="FunFam" id="3.40.190.10:FF:000008">
    <property type="entry name" value="ATP phosphoribosyltransferase"/>
    <property type="match status" value="1"/>
</dbReference>
<dbReference type="GO" id="GO:0000105">
    <property type="term" value="P:L-histidine biosynthetic process"/>
    <property type="evidence" value="ECO:0007669"/>
    <property type="project" value="UniProtKB-UniRule"/>
</dbReference>
<dbReference type="InterPro" id="IPR013820">
    <property type="entry name" value="ATP_PRibTrfase_cat"/>
</dbReference>
<keyword evidence="22" id="KW-1185">Reference proteome</keyword>
<reference evidence="21 22" key="1">
    <citation type="submission" date="2014-11" db="EMBL/GenBank/DDBJ databases">
        <title>Genome sequence of Flavihumibacter solisilvae 3-3.</title>
        <authorList>
            <person name="Zhou G."/>
            <person name="Li M."/>
            <person name="Wang G."/>
        </authorList>
    </citation>
    <scope>NUCLEOTIDE SEQUENCE [LARGE SCALE GENOMIC DNA]</scope>
    <source>
        <strain evidence="21 22">3-3</strain>
    </source>
</reference>
<evidence type="ECO:0000256" key="3">
    <source>
        <dbReference type="ARBA" id="ARBA00004496"/>
    </source>
</evidence>
<evidence type="ECO:0000256" key="16">
    <source>
        <dbReference type="ARBA" id="ARBA00023102"/>
    </source>
</evidence>
<protein>
    <recommendedName>
        <fullName evidence="7 18">ATP phosphoribosyltransferase</fullName>
        <shortName evidence="18">ATP-PRT</shortName>
        <shortName evidence="18">ATP-PRTase</shortName>
        <ecNumber evidence="6 18">2.4.2.17</ecNumber>
    </recommendedName>
</protein>
<dbReference type="InterPro" id="IPR018198">
    <property type="entry name" value="ATP_PRibTrfase_CS"/>
</dbReference>
<dbReference type="RefSeq" id="WP_039141891.1">
    <property type="nucleotide sequence ID" value="NZ_JSVC01000019.1"/>
</dbReference>
<dbReference type="GO" id="GO:0003879">
    <property type="term" value="F:ATP phosphoribosyltransferase activity"/>
    <property type="evidence" value="ECO:0007669"/>
    <property type="project" value="UniProtKB-UniRule"/>
</dbReference>
<comment type="pathway">
    <text evidence="4 18">Amino-acid biosynthesis; L-histidine biosynthesis; L-histidine from 5-phospho-alpha-D-ribose 1-diphosphate: step 1/9.</text>
</comment>
<dbReference type="GO" id="GO:0005737">
    <property type="term" value="C:cytoplasm"/>
    <property type="evidence" value="ECO:0007669"/>
    <property type="project" value="UniProtKB-SubCell"/>
</dbReference>
<evidence type="ECO:0000313" key="22">
    <source>
        <dbReference type="Proteomes" id="UP000031408"/>
    </source>
</evidence>
<dbReference type="InterPro" id="IPR020621">
    <property type="entry name" value="ATP-PRT_HisG_long"/>
</dbReference>
<dbReference type="NCBIfam" id="TIGR03455">
    <property type="entry name" value="HisG_C-term"/>
    <property type="match status" value="1"/>
</dbReference>
<dbReference type="InterPro" id="IPR013115">
    <property type="entry name" value="HisG_C"/>
</dbReference>
<dbReference type="GO" id="GO:0000287">
    <property type="term" value="F:magnesium ion binding"/>
    <property type="evidence" value="ECO:0007669"/>
    <property type="project" value="UniProtKB-UniRule"/>
</dbReference>
<evidence type="ECO:0000256" key="13">
    <source>
        <dbReference type="ARBA" id="ARBA00022741"/>
    </source>
</evidence>
<dbReference type="Pfam" id="PF01634">
    <property type="entry name" value="HisG"/>
    <property type="match status" value="1"/>
</dbReference>
<keyword evidence="15 18" id="KW-0460">Magnesium</keyword>
<sequence length="286" mass="31526">MEQKLKIAIQKSGRLYEDSVKLLKDCGIDVKNGINKLKTEAENFPLEIYFLRDDDIPQYVEDAVADIGIVGENVVFEKNKKVSIVEQLGFGKCRLSIAVGRKDDYNGVGYLNGRRIATSYPVLVQKFLAENGVQAELHEISGSVEIAPGIGLADAIVDLVSSGSTLFMNGLKEVDTVLRSQAVLIRNQGLDENKLQILERLLFRIRAVKKAKNNKYVLLNAPNDKLSEIIALLPGMKSPTVLPLAEPGWSSVHSVLSENQFWDIIEQLKAAGAQGILVVPIEKMII</sequence>
<keyword evidence="10 18" id="KW-0328">Glycosyltransferase</keyword>
<evidence type="ECO:0000256" key="10">
    <source>
        <dbReference type="ARBA" id="ARBA00022676"/>
    </source>
</evidence>
<evidence type="ECO:0000256" key="4">
    <source>
        <dbReference type="ARBA" id="ARBA00004667"/>
    </source>
</evidence>
<dbReference type="Gene3D" id="3.30.70.120">
    <property type="match status" value="1"/>
</dbReference>
<evidence type="ECO:0000256" key="1">
    <source>
        <dbReference type="ARBA" id="ARBA00000915"/>
    </source>
</evidence>
<keyword evidence="13 18" id="KW-0547">Nucleotide-binding</keyword>
<evidence type="ECO:0000256" key="9">
    <source>
        <dbReference type="ARBA" id="ARBA00022605"/>
    </source>
</evidence>
<organism evidence="21 22">
    <name type="scientific">Flavihumibacter solisilvae</name>
    <dbReference type="NCBI Taxonomy" id="1349421"/>
    <lineage>
        <taxon>Bacteria</taxon>
        <taxon>Pseudomonadati</taxon>
        <taxon>Bacteroidota</taxon>
        <taxon>Chitinophagia</taxon>
        <taxon>Chitinophagales</taxon>
        <taxon>Chitinophagaceae</taxon>
        <taxon>Flavihumibacter</taxon>
    </lineage>
</organism>
<keyword evidence="11 18" id="KW-0808">Transferase</keyword>
<evidence type="ECO:0000256" key="8">
    <source>
        <dbReference type="ARBA" id="ARBA00022490"/>
    </source>
</evidence>
<evidence type="ECO:0000256" key="11">
    <source>
        <dbReference type="ARBA" id="ARBA00022679"/>
    </source>
</evidence>
<gene>
    <name evidence="18" type="primary">hisG</name>
    <name evidence="21" type="ORF">OI18_16800</name>
</gene>
<dbReference type="InterPro" id="IPR015867">
    <property type="entry name" value="N-reg_PII/ATP_PRibTrfase_C"/>
</dbReference>
<keyword evidence="9 18" id="KW-0028">Amino-acid biosynthesis</keyword>
<dbReference type="FunFam" id="3.30.70.120:FF:000002">
    <property type="entry name" value="ATP phosphoribosyltransferase"/>
    <property type="match status" value="1"/>
</dbReference>
<keyword evidence="16 18" id="KW-0368">Histidine biosynthesis</keyword>
<comment type="function">
    <text evidence="17 18">Catalyzes the condensation of ATP and 5-phosphoribose 1-diphosphate to form N'-(5'-phosphoribosyl)-ATP (PR-ATP). Has a crucial role in the pathway because the rate of histidine biosynthesis seems to be controlled primarily by regulation of HisG enzymatic activity.</text>
</comment>
<comment type="caution">
    <text evidence="21">The sequence shown here is derived from an EMBL/GenBank/DDBJ whole genome shotgun (WGS) entry which is preliminary data.</text>
</comment>
<dbReference type="EMBL" id="JSVC01000019">
    <property type="protein sequence ID" value="KIC93432.1"/>
    <property type="molecule type" value="Genomic_DNA"/>
</dbReference>
<evidence type="ECO:0000259" key="20">
    <source>
        <dbReference type="Pfam" id="PF08029"/>
    </source>
</evidence>
<dbReference type="Pfam" id="PF08029">
    <property type="entry name" value="HisG_C"/>
    <property type="match status" value="1"/>
</dbReference>
<dbReference type="OrthoDB" id="9801867at2"/>